<keyword evidence="7" id="KW-1185">Reference proteome</keyword>
<evidence type="ECO:0000313" key="7">
    <source>
        <dbReference type="Proteomes" id="UP000199347"/>
    </source>
</evidence>
<keyword evidence="2" id="KW-0813">Transport</keyword>
<evidence type="ECO:0000256" key="4">
    <source>
        <dbReference type="ARBA" id="ARBA00022840"/>
    </source>
</evidence>
<sequence length="294" mass="32225">MTLTAHALGWSAGRTPIVSDIDLKIEPGELFGLVGPNGSGKSTLLLLLSGLRRPSHGRVMVGDIDIQKITRCEVARRIAIVAQQLDTSDRLTVRETVELGRTPWLGPLTPFGADDDEIVEKALAETGIGHLAERRWQTLSGGERQRAHIARALAQKADILILDEPTNHLDIHHQLSILALVRRLPITVVVALHDLNQAMVCDRLGLMAKGRLEAVGMPKDILTAARIEQVFDVCSRSIGDPASGEPILRFALSGEEFDYEGVSCFISCFGEQHCACRDLRGEDAEPRRERRNGL</sequence>
<name>A0A1G5P6M4_AFIMA</name>
<accession>A0A1G5P6M4</accession>
<evidence type="ECO:0000256" key="1">
    <source>
        <dbReference type="ARBA" id="ARBA00005417"/>
    </source>
</evidence>
<dbReference type="InterPro" id="IPR003439">
    <property type="entry name" value="ABC_transporter-like_ATP-bd"/>
</dbReference>
<evidence type="ECO:0000256" key="2">
    <source>
        <dbReference type="ARBA" id="ARBA00022448"/>
    </source>
</evidence>
<dbReference type="EMBL" id="FMVW01000010">
    <property type="protein sequence ID" value="SCZ45193.1"/>
    <property type="molecule type" value="Genomic_DNA"/>
</dbReference>
<protein>
    <submittedName>
        <fullName evidence="6">Iron complex transport system ATP-binding protein</fullName>
    </submittedName>
</protein>
<dbReference type="PROSITE" id="PS50893">
    <property type="entry name" value="ABC_TRANSPORTER_2"/>
    <property type="match status" value="1"/>
</dbReference>
<dbReference type="Pfam" id="PF00005">
    <property type="entry name" value="ABC_tran"/>
    <property type="match status" value="1"/>
</dbReference>
<feature type="domain" description="ABC transporter" evidence="5">
    <location>
        <begin position="3"/>
        <end position="234"/>
    </location>
</feature>
<evidence type="ECO:0000313" key="6">
    <source>
        <dbReference type="EMBL" id="SCZ45193.1"/>
    </source>
</evidence>
<dbReference type="RefSeq" id="WP_092816020.1">
    <property type="nucleotide sequence ID" value="NZ_FMVW01000010.1"/>
</dbReference>
<dbReference type="InterPro" id="IPR003593">
    <property type="entry name" value="AAA+_ATPase"/>
</dbReference>
<dbReference type="FunFam" id="3.40.50.300:FF:000134">
    <property type="entry name" value="Iron-enterobactin ABC transporter ATP-binding protein"/>
    <property type="match status" value="1"/>
</dbReference>
<keyword evidence="3" id="KW-0547">Nucleotide-binding</keyword>
<dbReference type="Proteomes" id="UP000199347">
    <property type="component" value="Unassembled WGS sequence"/>
</dbReference>
<dbReference type="Gene3D" id="3.40.50.300">
    <property type="entry name" value="P-loop containing nucleotide triphosphate hydrolases"/>
    <property type="match status" value="1"/>
</dbReference>
<evidence type="ECO:0000256" key="3">
    <source>
        <dbReference type="ARBA" id="ARBA00022741"/>
    </source>
</evidence>
<dbReference type="PANTHER" id="PTHR42794:SF2">
    <property type="entry name" value="ABC TRANSPORTER ATP-BINDING PROTEIN"/>
    <property type="match status" value="1"/>
</dbReference>
<dbReference type="InterPro" id="IPR027417">
    <property type="entry name" value="P-loop_NTPase"/>
</dbReference>
<organism evidence="6 7">
    <name type="scientific">Afifella marina DSM 2698</name>
    <dbReference type="NCBI Taxonomy" id="1120955"/>
    <lineage>
        <taxon>Bacteria</taxon>
        <taxon>Pseudomonadati</taxon>
        <taxon>Pseudomonadota</taxon>
        <taxon>Alphaproteobacteria</taxon>
        <taxon>Hyphomicrobiales</taxon>
        <taxon>Afifellaceae</taxon>
        <taxon>Afifella</taxon>
    </lineage>
</organism>
<dbReference type="SMART" id="SM00382">
    <property type="entry name" value="AAA"/>
    <property type="match status" value="1"/>
</dbReference>
<reference evidence="6 7" key="1">
    <citation type="submission" date="2016-10" db="EMBL/GenBank/DDBJ databases">
        <authorList>
            <person name="de Groot N.N."/>
        </authorList>
    </citation>
    <scope>NUCLEOTIDE SEQUENCE [LARGE SCALE GENOMIC DNA]</scope>
    <source>
        <strain evidence="6 7">DSM 2698</strain>
    </source>
</reference>
<dbReference type="GO" id="GO:0016887">
    <property type="term" value="F:ATP hydrolysis activity"/>
    <property type="evidence" value="ECO:0007669"/>
    <property type="project" value="InterPro"/>
</dbReference>
<dbReference type="STRING" id="1120955.SAMN03080610_03359"/>
<evidence type="ECO:0000259" key="5">
    <source>
        <dbReference type="PROSITE" id="PS50893"/>
    </source>
</evidence>
<dbReference type="SUPFAM" id="SSF52540">
    <property type="entry name" value="P-loop containing nucleoside triphosphate hydrolases"/>
    <property type="match status" value="1"/>
</dbReference>
<dbReference type="CDD" id="cd03214">
    <property type="entry name" value="ABC_Iron-Siderophores_B12_Hemin"/>
    <property type="match status" value="1"/>
</dbReference>
<dbReference type="PANTHER" id="PTHR42794">
    <property type="entry name" value="HEMIN IMPORT ATP-BINDING PROTEIN HMUV"/>
    <property type="match status" value="1"/>
</dbReference>
<keyword evidence="4 6" id="KW-0067">ATP-binding</keyword>
<dbReference type="AlphaFoldDB" id="A0A1G5P6M4"/>
<comment type="similarity">
    <text evidence="1">Belongs to the ABC transporter superfamily.</text>
</comment>
<gene>
    <name evidence="6" type="ORF">SAMN03080610_03359</name>
</gene>
<dbReference type="GO" id="GO:0005524">
    <property type="term" value="F:ATP binding"/>
    <property type="evidence" value="ECO:0007669"/>
    <property type="project" value="UniProtKB-KW"/>
</dbReference>
<proteinExistence type="inferred from homology"/>
<dbReference type="OrthoDB" id="9810077at2"/>